<feature type="compositionally biased region" description="Basic and acidic residues" evidence="1">
    <location>
        <begin position="222"/>
        <end position="248"/>
    </location>
</feature>
<dbReference type="KEGG" id="rhy:RD110_12305"/>
<evidence type="ECO:0000313" key="3">
    <source>
        <dbReference type="Proteomes" id="UP000186609"/>
    </source>
</evidence>
<dbReference type="Proteomes" id="UP000186609">
    <property type="component" value="Chromosome"/>
</dbReference>
<feature type="region of interest" description="Disordered" evidence="1">
    <location>
        <begin position="212"/>
        <end position="255"/>
    </location>
</feature>
<evidence type="ECO:0000256" key="1">
    <source>
        <dbReference type="SAM" id="MobiDB-lite"/>
    </source>
</evidence>
<dbReference type="AlphaFoldDB" id="A0A1P8JVV7"/>
<sequence>MHYPALAKAQSLILAGDIVGAEAALVSLADEEGDHALVVALDSFPPKDLLSVIREYDGSKASVLNLLVTPQQFARAVVIEKQYKDLTHTHLRGMMNSVIFRDDQETYTPVDFLRAVGETDGGCDALADYLLEHWARVESFMRTGSFEASEDDGSVLSEANMIAAAYTRPRVDLDEITDHDWMEFTWLLRTECPDILIEVLTILRARFRAYTAEQESEDEEDDSHHDGGHVPFREGHGAGEGSQKKPADPDEESAI</sequence>
<gene>
    <name evidence="2" type="ORF">RD110_12305</name>
</gene>
<accession>A0A1P8JVV7</accession>
<evidence type="ECO:0000313" key="2">
    <source>
        <dbReference type="EMBL" id="APW37883.1"/>
    </source>
</evidence>
<reference evidence="2 3" key="1">
    <citation type="submission" date="2017-01" db="EMBL/GenBank/DDBJ databases">
        <authorList>
            <person name="Mah S.A."/>
            <person name="Swanson W.J."/>
            <person name="Moy G.W."/>
            <person name="Vacquier V.D."/>
        </authorList>
    </citation>
    <scope>NUCLEOTIDE SEQUENCE [LARGE SCALE GENOMIC DNA]</scope>
    <source>
        <strain evidence="2 3">DCY110</strain>
    </source>
</reference>
<dbReference type="STRING" id="1842727.RD110_12305"/>
<dbReference type="EMBL" id="CP019236">
    <property type="protein sequence ID" value="APW37883.1"/>
    <property type="molecule type" value="Genomic_DNA"/>
</dbReference>
<proteinExistence type="predicted"/>
<protein>
    <submittedName>
        <fullName evidence="2">Uncharacterized protein</fullName>
    </submittedName>
</protein>
<organism evidence="2 3">
    <name type="scientific">Rhodoferax koreensis</name>
    <dbReference type="NCBI Taxonomy" id="1842727"/>
    <lineage>
        <taxon>Bacteria</taxon>
        <taxon>Pseudomonadati</taxon>
        <taxon>Pseudomonadota</taxon>
        <taxon>Betaproteobacteria</taxon>
        <taxon>Burkholderiales</taxon>
        <taxon>Comamonadaceae</taxon>
        <taxon>Rhodoferax</taxon>
    </lineage>
</organism>
<keyword evidence="3" id="KW-1185">Reference proteome</keyword>
<dbReference type="RefSeq" id="WP_076199762.1">
    <property type="nucleotide sequence ID" value="NZ_CP019236.1"/>
</dbReference>
<name>A0A1P8JVV7_9BURK</name>